<accession>A0AAV2LJI7</accession>
<keyword evidence="2" id="KW-1185">Reference proteome</keyword>
<name>A0AAV2LJI7_KNICA</name>
<gene>
    <name evidence="1" type="ORF">KC01_LOCUS28633</name>
</gene>
<proteinExistence type="predicted"/>
<dbReference type="Proteomes" id="UP001497482">
    <property type="component" value="Chromosome 3"/>
</dbReference>
<evidence type="ECO:0000313" key="2">
    <source>
        <dbReference type="Proteomes" id="UP001497482"/>
    </source>
</evidence>
<dbReference type="AlphaFoldDB" id="A0AAV2LJI7"/>
<evidence type="ECO:0000313" key="1">
    <source>
        <dbReference type="EMBL" id="CAL1600543.1"/>
    </source>
</evidence>
<evidence type="ECO:0008006" key="3">
    <source>
        <dbReference type="Google" id="ProtNLM"/>
    </source>
</evidence>
<protein>
    <recommendedName>
        <fullName evidence="3">Transposase</fullName>
    </recommendedName>
</protein>
<dbReference type="EMBL" id="OZ035825">
    <property type="protein sequence ID" value="CAL1600543.1"/>
    <property type="molecule type" value="Genomic_DNA"/>
</dbReference>
<organism evidence="1 2">
    <name type="scientific">Knipowitschia caucasica</name>
    <name type="common">Caucasian dwarf goby</name>
    <name type="synonym">Pomatoschistus caucasicus</name>
    <dbReference type="NCBI Taxonomy" id="637954"/>
    <lineage>
        <taxon>Eukaryota</taxon>
        <taxon>Metazoa</taxon>
        <taxon>Chordata</taxon>
        <taxon>Craniata</taxon>
        <taxon>Vertebrata</taxon>
        <taxon>Euteleostomi</taxon>
        <taxon>Actinopterygii</taxon>
        <taxon>Neopterygii</taxon>
        <taxon>Teleostei</taxon>
        <taxon>Neoteleostei</taxon>
        <taxon>Acanthomorphata</taxon>
        <taxon>Gobiaria</taxon>
        <taxon>Gobiiformes</taxon>
        <taxon>Gobioidei</taxon>
        <taxon>Gobiidae</taxon>
        <taxon>Gobiinae</taxon>
        <taxon>Knipowitschia</taxon>
    </lineage>
</organism>
<sequence length="66" mass="7660">MRRSSGMSDASYKWINRVFKALHGVRKAFEVPLRSALQCWHLRARRRPLETLDLSGPERLPRAARG</sequence>
<reference evidence="1 2" key="1">
    <citation type="submission" date="2024-04" db="EMBL/GenBank/DDBJ databases">
        <authorList>
            <person name="Waldvogel A.-M."/>
            <person name="Schoenle A."/>
        </authorList>
    </citation>
    <scope>NUCLEOTIDE SEQUENCE [LARGE SCALE GENOMIC DNA]</scope>
</reference>